<sequence length="331" mass="34993">MQPFTLTLPNAAIVTGLANIPAAPTTPDAPPRPLVVALHGGSHSAHYYDFDASHTAAPLSTALSVPFIAINRPGYLASTSFLPLPPSDTRAHFEVHGAWLHAHILPLLWTTYGARARCNAIVLFAHSLGAPGAVVCAALHAADAAPAYPLCGLVFSGFGARLKPGFAPFDVPAAAGADEGWRTLPPALKGPALLPPGTAAEGVRARYEGDARLNTRVHADETASAAREWFPRWRAEWARQLAVPVMVGLAGEEAMWEVSEEHVEELRAGFGGGVGGRGNRVDVSLIPGAPHNLEISYWAQGWYARTLGFALECAAEFEVRRQGREASAGTV</sequence>
<organism evidence="1 2">
    <name type="scientific">Macrophomina phaseolina</name>
    <dbReference type="NCBI Taxonomy" id="35725"/>
    <lineage>
        <taxon>Eukaryota</taxon>
        <taxon>Fungi</taxon>
        <taxon>Dikarya</taxon>
        <taxon>Ascomycota</taxon>
        <taxon>Pezizomycotina</taxon>
        <taxon>Dothideomycetes</taxon>
        <taxon>Dothideomycetes incertae sedis</taxon>
        <taxon>Botryosphaeriales</taxon>
        <taxon>Botryosphaeriaceae</taxon>
        <taxon>Macrophomina</taxon>
    </lineage>
</organism>
<proteinExistence type="predicted"/>
<dbReference type="EMBL" id="JAGTJR010000003">
    <property type="protein sequence ID" value="KAH7062523.1"/>
    <property type="molecule type" value="Genomic_DNA"/>
</dbReference>
<name>A0ABQ8GQQ2_9PEZI</name>
<comment type="caution">
    <text evidence="1">The sequence shown here is derived from an EMBL/GenBank/DDBJ whole genome shotgun (WGS) entry which is preliminary data.</text>
</comment>
<evidence type="ECO:0000313" key="1">
    <source>
        <dbReference type="EMBL" id="KAH7062523.1"/>
    </source>
</evidence>
<dbReference type="InterPro" id="IPR029058">
    <property type="entry name" value="AB_hydrolase_fold"/>
</dbReference>
<evidence type="ECO:0008006" key="3">
    <source>
        <dbReference type="Google" id="ProtNLM"/>
    </source>
</evidence>
<evidence type="ECO:0000313" key="2">
    <source>
        <dbReference type="Proteomes" id="UP000774617"/>
    </source>
</evidence>
<keyword evidence="2" id="KW-1185">Reference proteome</keyword>
<reference evidence="1 2" key="1">
    <citation type="journal article" date="2021" name="Nat. Commun.">
        <title>Genetic determinants of endophytism in the Arabidopsis root mycobiome.</title>
        <authorList>
            <person name="Mesny F."/>
            <person name="Miyauchi S."/>
            <person name="Thiergart T."/>
            <person name="Pickel B."/>
            <person name="Atanasova L."/>
            <person name="Karlsson M."/>
            <person name="Huettel B."/>
            <person name="Barry K.W."/>
            <person name="Haridas S."/>
            <person name="Chen C."/>
            <person name="Bauer D."/>
            <person name="Andreopoulos W."/>
            <person name="Pangilinan J."/>
            <person name="LaButti K."/>
            <person name="Riley R."/>
            <person name="Lipzen A."/>
            <person name="Clum A."/>
            <person name="Drula E."/>
            <person name="Henrissat B."/>
            <person name="Kohler A."/>
            <person name="Grigoriev I.V."/>
            <person name="Martin F.M."/>
            <person name="Hacquard S."/>
        </authorList>
    </citation>
    <scope>NUCLEOTIDE SEQUENCE [LARGE SCALE GENOMIC DNA]</scope>
    <source>
        <strain evidence="1 2">MPI-SDFR-AT-0080</strain>
    </source>
</reference>
<gene>
    <name evidence="1" type="ORF">B0J12DRAFT_645694</name>
</gene>
<dbReference type="Proteomes" id="UP000774617">
    <property type="component" value="Unassembled WGS sequence"/>
</dbReference>
<dbReference type="SUPFAM" id="SSF53474">
    <property type="entry name" value="alpha/beta-Hydrolases"/>
    <property type="match status" value="1"/>
</dbReference>
<dbReference type="Gene3D" id="3.40.50.1820">
    <property type="entry name" value="alpha/beta hydrolase"/>
    <property type="match status" value="1"/>
</dbReference>
<accession>A0ABQ8GQQ2</accession>
<protein>
    <recommendedName>
        <fullName evidence="3">AB hydrolase-1 domain-containing protein</fullName>
    </recommendedName>
</protein>